<dbReference type="AlphaFoldDB" id="A0A3S4IJ96"/>
<keyword evidence="2" id="KW-0547">Nucleotide-binding</keyword>
<dbReference type="Pfam" id="PF00583">
    <property type="entry name" value="Acetyltransf_1"/>
    <property type="match status" value="1"/>
</dbReference>
<dbReference type="Gene3D" id="3.30.470.20">
    <property type="entry name" value="ATP-grasp fold, B domain"/>
    <property type="match status" value="1"/>
</dbReference>
<organism evidence="5 6">
    <name type="scientific">Chromobacterium violaceum</name>
    <dbReference type="NCBI Taxonomy" id="536"/>
    <lineage>
        <taxon>Bacteria</taxon>
        <taxon>Pseudomonadati</taxon>
        <taxon>Pseudomonadota</taxon>
        <taxon>Betaproteobacteria</taxon>
        <taxon>Neisseriales</taxon>
        <taxon>Chromobacteriaceae</taxon>
        <taxon>Chromobacterium</taxon>
    </lineage>
</organism>
<evidence type="ECO:0000313" key="6">
    <source>
        <dbReference type="Proteomes" id="UP000275777"/>
    </source>
</evidence>
<evidence type="ECO:0000313" key="5">
    <source>
        <dbReference type="EMBL" id="VEB44873.1"/>
    </source>
</evidence>
<name>A0A3S4IJ96_CHRVL</name>
<feature type="domain" description="N-acetyltransferase" evidence="4">
    <location>
        <begin position="131"/>
        <end position="286"/>
    </location>
</feature>
<dbReference type="Gene3D" id="3.40.630.30">
    <property type="match status" value="1"/>
</dbReference>
<sequence>MIAFGAGGIAVEVMRDLALSLPPLNDYLVDSMIGQTRIGQLLGPFKNLPPVDVDELRHVLLQVSEMVCELPQLREMDINPLVADEQGVIALDARIFVGPARADQKRYGHMAIMPYPTHMVVCAKLHDGTPVMIRPIRPEDADMQQAFVRNLSEESRYNRYLSSIKQLSQSMLVRFTQLDYDREMALAMTRDGEGGEEMLAVARFITDPDNEACEFALEVADDWQGRGIGTLLMQALFDAAREQGLKLMRGEVLAGNKGMLKLMHKLGFSVEPHPEDRALTLVLKTL</sequence>
<dbReference type="SUPFAM" id="SSF55729">
    <property type="entry name" value="Acyl-CoA N-acyltransferases (Nat)"/>
    <property type="match status" value="1"/>
</dbReference>
<dbReference type="InterPro" id="IPR016181">
    <property type="entry name" value="Acyl_CoA_acyltransferase"/>
</dbReference>
<evidence type="ECO:0000256" key="2">
    <source>
        <dbReference type="ARBA" id="ARBA00022741"/>
    </source>
</evidence>
<dbReference type="InterPro" id="IPR000182">
    <property type="entry name" value="GNAT_dom"/>
</dbReference>
<evidence type="ECO:0000256" key="1">
    <source>
        <dbReference type="ARBA" id="ARBA00022598"/>
    </source>
</evidence>
<dbReference type="Pfam" id="PF13549">
    <property type="entry name" value="ATP-grasp_5"/>
    <property type="match status" value="1"/>
</dbReference>
<keyword evidence="1" id="KW-0436">Ligase</keyword>
<dbReference type="GO" id="GO:0016874">
    <property type="term" value="F:ligase activity"/>
    <property type="evidence" value="ECO:0007669"/>
    <property type="project" value="UniProtKB-KW"/>
</dbReference>
<dbReference type="SUPFAM" id="SSF56059">
    <property type="entry name" value="Glutathione synthetase ATP-binding domain-like"/>
    <property type="match status" value="1"/>
</dbReference>
<evidence type="ECO:0000256" key="3">
    <source>
        <dbReference type="ARBA" id="ARBA00022840"/>
    </source>
</evidence>
<dbReference type="PANTHER" id="PTHR43334:SF1">
    <property type="entry name" value="3-HYDROXYPROPIONATE--COA LIGASE [ADP-FORMING]"/>
    <property type="match status" value="1"/>
</dbReference>
<dbReference type="GO" id="GO:0016747">
    <property type="term" value="F:acyltransferase activity, transferring groups other than amino-acyl groups"/>
    <property type="evidence" value="ECO:0007669"/>
    <property type="project" value="InterPro"/>
</dbReference>
<dbReference type="GO" id="GO:0005524">
    <property type="term" value="F:ATP binding"/>
    <property type="evidence" value="ECO:0007669"/>
    <property type="project" value="UniProtKB-KW"/>
</dbReference>
<proteinExistence type="predicted"/>
<dbReference type="PROSITE" id="PS51186">
    <property type="entry name" value="GNAT"/>
    <property type="match status" value="1"/>
</dbReference>
<evidence type="ECO:0000259" key="4">
    <source>
        <dbReference type="PROSITE" id="PS51186"/>
    </source>
</evidence>
<dbReference type="EMBL" id="LR134182">
    <property type="protein sequence ID" value="VEB44873.1"/>
    <property type="molecule type" value="Genomic_DNA"/>
</dbReference>
<accession>A0A3S4IJ96</accession>
<dbReference type="InterPro" id="IPR051538">
    <property type="entry name" value="Acyl-CoA_Synth/Transferase"/>
</dbReference>
<reference evidence="5 6" key="1">
    <citation type="submission" date="2018-12" db="EMBL/GenBank/DDBJ databases">
        <authorList>
            <consortium name="Pathogen Informatics"/>
        </authorList>
    </citation>
    <scope>NUCLEOTIDE SEQUENCE [LARGE SCALE GENOMIC DNA]</scope>
    <source>
        <strain evidence="5 6">NCTC9695</strain>
    </source>
</reference>
<dbReference type="Proteomes" id="UP000275777">
    <property type="component" value="Chromosome"/>
</dbReference>
<keyword evidence="3" id="KW-0067">ATP-binding</keyword>
<dbReference type="CDD" id="cd04301">
    <property type="entry name" value="NAT_SF"/>
    <property type="match status" value="1"/>
</dbReference>
<protein>
    <submittedName>
        <fullName evidence="5">Uncharacterized conserved protein</fullName>
    </submittedName>
</protein>
<gene>
    <name evidence="5" type="ORF">NCTC9695_05377</name>
</gene>
<dbReference type="PANTHER" id="PTHR43334">
    <property type="entry name" value="ACETATE--COA LIGASE [ADP-FORMING]"/>
    <property type="match status" value="1"/>
</dbReference>